<evidence type="ECO:0000259" key="16">
    <source>
        <dbReference type="PROSITE" id="PS51020"/>
    </source>
</evidence>
<dbReference type="PRINTS" id="PR00759">
    <property type="entry name" value="BASICPTASE"/>
</dbReference>
<accession>A0ABP1PZL0</accession>
<dbReference type="InterPro" id="IPR038678">
    <property type="entry name" value="Spondin_N_sf"/>
</dbReference>
<feature type="domain" description="BPTI/Kunitz inhibitor" evidence="14">
    <location>
        <begin position="711"/>
        <end position="761"/>
    </location>
</feature>
<evidence type="ECO:0000313" key="18">
    <source>
        <dbReference type="Proteomes" id="UP001642540"/>
    </source>
</evidence>
<dbReference type="InterPro" id="IPR002861">
    <property type="entry name" value="Reeler_dom"/>
</dbReference>
<feature type="domain" description="Spondin" evidence="16">
    <location>
        <begin position="265"/>
        <end position="455"/>
    </location>
</feature>
<evidence type="ECO:0000256" key="7">
    <source>
        <dbReference type="ARBA" id="ARBA00022737"/>
    </source>
</evidence>
<proteinExistence type="predicted"/>
<evidence type="ECO:0000313" key="17">
    <source>
        <dbReference type="EMBL" id="CAL8081904.1"/>
    </source>
</evidence>
<sequence>MRFLIHHIRRNTLYLIFGIILGYLDYVTTQQLICNNRNPEGHTPRKTEGDGGFRVIVVGNHSTRGHYSPNDVYTVTIQGTKTRYSTQKFTEFLLIAESEKQSTMGQAGLVTTGIFHIIDDYHSRFSDTCPEGVQNVNMQPKTEISVLWTAPSVLVASCITFKITVVERPHVWYMDDGHLTKTLCPVMPRRRQSSRSSTYNRNTQGQSPGNRAGEANSNPVMNKDVGGSIPVGQMPPKIPPQTGDDGRTNITSTGTSATTTATVHPKLKCCACDEAKYEVRFEGVWSKDSHPKDFPENEWLLHFSDIIGASHSQDLLVWQPGETASEGLRQVAEWGATRHLENELKSKSQFINTIIKAKGLWHPNERGVTTAAFRVDKLHPLVSLVSMIGPSPDWIVGVSSHNLCLPNCTWLDEAVFDLHPYDAGTDSGITYMSPNTPTEPRQNIRPLTNSDPDDPRSPFYKVEPMQPFAKVHIRRQRIYPKNCNDTSTSSADAHEIYLTENTEDSTRPECVVSDWTAWSDCSVLCGKGIRMRKRVYVLPMKADMFRCDRQLVEKEMCLGLEPACAADNSSAFEEFESICAVTAWSDWTPCSHTCGKGTRSRTRRYKSHMGRKKCNLEMTQSEMCVISMTCDPSANGTAVDENCPMTPWSQWTPCSVTCGVGIRERHRFPLLTDENEIKEKCVSIITVQRAPCNGEFGISCQIGMDEAKQICSLPVDVGSCRSNDTQYFYSMEKSMCIPFEWSGCKGNRNRFETEAECITTCGFLRSLEPPLTSLLVENLQLLPTEVRRNSIFDESNLATNEGIINANTTELPETQVSLDGVTEPDGEDVDQVEDTKIDEHEIFLPLRSNIAQPTGSETDSEAERSTDCVVSRWEAWSHCSVSCGSGFKTRSRKVLIQAQNGGKKCPRLQKKKTCRMDPC</sequence>
<dbReference type="NCBIfam" id="NF038123">
    <property type="entry name" value="NF038123_dom"/>
    <property type="match status" value="1"/>
</dbReference>
<feature type="domain" description="Reelin" evidence="15">
    <location>
        <begin position="19"/>
        <end position="196"/>
    </location>
</feature>
<dbReference type="Pfam" id="PF00014">
    <property type="entry name" value="Kunitz_BPTI"/>
    <property type="match status" value="1"/>
</dbReference>
<dbReference type="PROSITE" id="PS51019">
    <property type="entry name" value="REELIN"/>
    <property type="match status" value="1"/>
</dbReference>
<keyword evidence="9" id="KW-1015">Disulfide bond</keyword>
<dbReference type="PROSITE" id="PS50279">
    <property type="entry name" value="BPTI_KUNITZ_2"/>
    <property type="match status" value="1"/>
</dbReference>
<dbReference type="Pfam" id="PF02014">
    <property type="entry name" value="Reeler"/>
    <property type="match status" value="1"/>
</dbReference>
<dbReference type="PANTHER" id="PTHR11311">
    <property type="entry name" value="SPONDIN"/>
    <property type="match status" value="1"/>
</dbReference>
<keyword evidence="5" id="KW-0479">Metal-binding</keyword>
<evidence type="ECO:0000256" key="10">
    <source>
        <dbReference type="ARBA" id="ARBA00023180"/>
    </source>
</evidence>
<dbReference type="SUPFAM" id="SSF57362">
    <property type="entry name" value="BPTI-like"/>
    <property type="match status" value="1"/>
</dbReference>
<dbReference type="Pfam" id="PF00090">
    <property type="entry name" value="TSP_1"/>
    <property type="match status" value="3"/>
</dbReference>
<feature type="compositionally biased region" description="Polar residues" evidence="12">
    <location>
        <begin position="194"/>
        <end position="220"/>
    </location>
</feature>
<feature type="region of interest" description="Disordered" evidence="12">
    <location>
        <begin position="433"/>
        <end position="455"/>
    </location>
</feature>
<dbReference type="InterPro" id="IPR009465">
    <property type="entry name" value="Spondin_N"/>
</dbReference>
<dbReference type="PROSITE" id="PS00280">
    <property type="entry name" value="BPTI_KUNITZ_1"/>
    <property type="match status" value="1"/>
</dbReference>
<dbReference type="InterPro" id="IPR044004">
    <property type="entry name" value="TSP1_spondin_dom"/>
</dbReference>
<keyword evidence="4" id="KW-0272">Extracellular matrix</keyword>
<evidence type="ECO:0000256" key="11">
    <source>
        <dbReference type="ARBA" id="ARBA00030964"/>
    </source>
</evidence>
<keyword evidence="13" id="KW-0812">Transmembrane</keyword>
<dbReference type="PROSITE" id="PS51020">
    <property type="entry name" value="SPONDIN"/>
    <property type="match status" value="1"/>
</dbReference>
<dbReference type="Pfam" id="PF19028">
    <property type="entry name" value="TSP1_spondin"/>
    <property type="match status" value="1"/>
</dbReference>
<dbReference type="CDD" id="cd00109">
    <property type="entry name" value="Kunitz-type"/>
    <property type="match status" value="1"/>
</dbReference>
<dbReference type="InterPro" id="IPR002223">
    <property type="entry name" value="Kunitz_BPTI"/>
</dbReference>
<dbReference type="Gene3D" id="4.10.410.10">
    <property type="entry name" value="Pancreatic trypsin inhibitor Kunitz domain"/>
    <property type="match status" value="1"/>
</dbReference>
<gene>
    <name evidence="17" type="ORF">ODALV1_LOCUS5054</name>
</gene>
<evidence type="ECO:0000256" key="6">
    <source>
        <dbReference type="ARBA" id="ARBA00022729"/>
    </source>
</evidence>
<dbReference type="InterPro" id="IPR036880">
    <property type="entry name" value="Kunitz_BPTI_sf"/>
</dbReference>
<keyword evidence="6" id="KW-0732">Signal</keyword>
<keyword evidence="7" id="KW-0677">Repeat</keyword>
<name>A0ABP1PZL0_9HEXA</name>
<dbReference type="InterPro" id="IPR036383">
    <property type="entry name" value="TSP1_rpt_sf"/>
</dbReference>
<dbReference type="Gene3D" id="2.20.100.10">
    <property type="entry name" value="Thrombospondin type-1 (TSP1) repeat"/>
    <property type="match status" value="4"/>
</dbReference>
<evidence type="ECO:0000259" key="14">
    <source>
        <dbReference type="PROSITE" id="PS50279"/>
    </source>
</evidence>
<dbReference type="SMART" id="SM00209">
    <property type="entry name" value="TSP1"/>
    <property type="match status" value="4"/>
</dbReference>
<feature type="region of interest" description="Disordered" evidence="12">
    <location>
        <begin position="186"/>
        <end position="224"/>
    </location>
</feature>
<dbReference type="SUPFAM" id="SSF82895">
    <property type="entry name" value="TSP-1 type 1 repeat"/>
    <property type="match status" value="4"/>
</dbReference>
<evidence type="ECO:0000256" key="12">
    <source>
        <dbReference type="SAM" id="MobiDB-lite"/>
    </source>
</evidence>
<dbReference type="Pfam" id="PF06468">
    <property type="entry name" value="Spond_N"/>
    <property type="match status" value="1"/>
</dbReference>
<keyword evidence="13" id="KW-0472">Membrane</keyword>
<protein>
    <recommendedName>
        <fullName evidence="2">Spondin-1</fullName>
    </recommendedName>
    <alternativeName>
        <fullName evidence="11">F-spondin</fullName>
    </alternativeName>
</protein>
<evidence type="ECO:0000256" key="2">
    <source>
        <dbReference type="ARBA" id="ARBA00019594"/>
    </source>
</evidence>
<keyword evidence="10" id="KW-0325">Glycoprotein</keyword>
<reference evidence="17 18" key="1">
    <citation type="submission" date="2024-08" db="EMBL/GenBank/DDBJ databases">
        <authorList>
            <person name="Cucini C."/>
            <person name="Frati F."/>
        </authorList>
    </citation>
    <scope>NUCLEOTIDE SEQUENCE [LARGE SCALE GENOMIC DNA]</scope>
</reference>
<keyword evidence="3" id="KW-0964">Secreted</keyword>
<evidence type="ECO:0000256" key="3">
    <source>
        <dbReference type="ARBA" id="ARBA00022525"/>
    </source>
</evidence>
<keyword evidence="18" id="KW-1185">Reference proteome</keyword>
<evidence type="ECO:0000256" key="5">
    <source>
        <dbReference type="ARBA" id="ARBA00022723"/>
    </source>
</evidence>
<evidence type="ECO:0000256" key="4">
    <source>
        <dbReference type="ARBA" id="ARBA00022530"/>
    </source>
</evidence>
<evidence type="ECO:0000256" key="8">
    <source>
        <dbReference type="ARBA" id="ARBA00022889"/>
    </source>
</evidence>
<evidence type="ECO:0000259" key="15">
    <source>
        <dbReference type="PROSITE" id="PS51019"/>
    </source>
</evidence>
<evidence type="ECO:0000256" key="1">
    <source>
        <dbReference type="ARBA" id="ARBA00004498"/>
    </source>
</evidence>
<dbReference type="Gene3D" id="2.60.40.4060">
    <property type="entry name" value="Reeler domain"/>
    <property type="match status" value="1"/>
</dbReference>
<dbReference type="InterPro" id="IPR000884">
    <property type="entry name" value="TSP1_rpt"/>
</dbReference>
<dbReference type="PANTHER" id="PTHR11311:SF16">
    <property type="entry name" value="SPONDIN-1"/>
    <property type="match status" value="1"/>
</dbReference>
<dbReference type="PROSITE" id="PS50092">
    <property type="entry name" value="TSP1"/>
    <property type="match status" value="4"/>
</dbReference>
<dbReference type="Proteomes" id="UP001642540">
    <property type="component" value="Unassembled WGS sequence"/>
</dbReference>
<comment type="caution">
    <text evidence="17">The sequence shown here is derived from an EMBL/GenBank/DDBJ whole genome shotgun (WGS) entry which is preliminary data.</text>
</comment>
<organism evidence="17 18">
    <name type="scientific">Orchesella dallaii</name>
    <dbReference type="NCBI Taxonomy" id="48710"/>
    <lineage>
        <taxon>Eukaryota</taxon>
        <taxon>Metazoa</taxon>
        <taxon>Ecdysozoa</taxon>
        <taxon>Arthropoda</taxon>
        <taxon>Hexapoda</taxon>
        <taxon>Collembola</taxon>
        <taxon>Entomobryomorpha</taxon>
        <taxon>Entomobryoidea</taxon>
        <taxon>Orchesellidae</taxon>
        <taxon>Orchesellinae</taxon>
        <taxon>Orchesella</taxon>
    </lineage>
</organism>
<dbReference type="InterPro" id="IPR020901">
    <property type="entry name" value="Prtase_inh_Kunz-CS"/>
</dbReference>
<dbReference type="InterPro" id="IPR051418">
    <property type="entry name" value="Spondin/Thrombospondin_T1"/>
</dbReference>
<feature type="transmembrane region" description="Helical" evidence="13">
    <location>
        <begin position="12"/>
        <end position="29"/>
    </location>
</feature>
<evidence type="ECO:0000256" key="13">
    <source>
        <dbReference type="SAM" id="Phobius"/>
    </source>
</evidence>
<dbReference type="EMBL" id="CAXLJM020000015">
    <property type="protein sequence ID" value="CAL8081904.1"/>
    <property type="molecule type" value="Genomic_DNA"/>
</dbReference>
<dbReference type="CDD" id="cd08544">
    <property type="entry name" value="Reeler"/>
    <property type="match status" value="1"/>
</dbReference>
<keyword evidence="8" id="KW-0130">Cell adhesion</keyword>
<dbReference type="Gene3D" id="2.60.40.2130">
    <property type="entry name" value="F-spondin domain"/>
    <property type="match status" value="1"/>
</dbReference>
<keyword evidence="13" id="KW-1133">Transmembrane helix</keyword>
<dbReference type="InterPro" id="IPR042307">
    <property type="entry name" value="Reeler_sf"/>
</dbReference>
<dbReference type="SMART" id="SM00131">
    <property type="entry name" value="KU"/>
    <property type="match status" value="1"/>
</dbReference>
<feature type="compositionally biased region" description="Polar residues" evidence="12">
    <location>
        <begin position="433"/>
        <end position="450"/>
    </location>
</feature>
<comment type="subcellular location">
    <subcellularLocation>
        <location evidence="1">Secreted</location>
        <location evidence="1">Extracellular space</location>
        <location evidence="1">Extracellular matrix</location>
    </subcellularLocation>
</comment>
<evidence type="ECO:0000256" key="9">
    <source>
        <dbReference type="ARBA" id="ARBA00023157"/>
    </source>
</evidence>